<reference evidence="8" key="1">
    <citation type="submission" date="2020-01" db="EMBL/GenBank/DDBJ databases">
        <authorList>
            <consortium name="DOE Joint Genome Institute"/>
            <person name="Haridas S."/>
            <person name="Albert R."/>
            <person name="Binder M."/>
            <person name="Bloem J."/>
            <person name="Labutti K."/>
            <person name="Salamov A."/>
            <person name="Andreopoulos B."/>
            <person name="Baker S.E."/>
            <person name="Barry K."/>
            <person name="Bills G."/>
            <person name="Bluhm B.H."/>
            <person name="Cannon C."/>
            <person name="Castanera R."/>
            <person name="Culley D.E."/>
            <person name="Daum C."/>
            <person name="Ezra D."/>
            <person name="Gonzalez J.B."/>
            <person name="Henrissat B."/>
            <person name="Kuo A."/>
            <person name="Liang C."/>
            <person name="Lipzen A."/>
            <person name="Lutzoni F."/>
            <person name="Magnuson J."/>
            <person name="Mondo S."/>
            <person name="Nolan M."/>
            <person name="Ohm R."/>
            <person name="Pangilinan J."/>
            <person name="Park H.-J."/>
            <person name="Ramirez L."/>
            <person name="Alfaro M."/>
            <person name="Sun H."/>
            <person name="Tritt A."/>
            <person name="Yoshinaga Y."/>
            <person name="Zwiers L.-H."/>
            <person name="Turgeon B.G."/>
            <person name="Goodwin S.B."/>
            <person name="Spatafora J.W."/>
            <person name="Crous P.W."/>
            <person name="Grigoriev I.V."/>
        </authorList>
    </citation>
    <scope>NUCLEOTIDE SEQUENCE</scope>
    <source>
        <strain evidence="8">CBS 342.82</strain>
    </source>
</reference>
<dbReference type="InterPro" id="IPR012340">
    <property type="entry name" value="NA-bd_OB-fold"/>
</dbReference>
<dbReference type="InterPro" id="IPR044136">
    <property type="entry name" value="Lys-tRNA-ligase_II_N"/>
</dbReference>
<protein>
    <recommendedName>
        <fullName evidence="5">Lysyl-tRNA synthetase</fullName>
    </recommendedName>
</protein>
<dbReference type="GO" id="GO:0005739">
    <property type="term" value="C:mitochondrion"/>
    <property type="evidence" value="ECO:0007669"/>
    <property type="project" value="TreeGrafter"/>
</dbReference>
<dbReference type="SUPFAM" id="SSF50249">
    <property type="entry name" value="Nucleic acid-binding proteins"/>
    <property type="match status" value="1"/>
</dbReference>
<dbReference type="GO" id="GO:0070154">
    <property type="term" value="P:mitochondrial lysyl-tRNA aminoacylation"/>
    <property type="evidence" value="ECO:0007669"/>
    <property type="project" value="TreeGrafter"/>
</dbReference>
<dbReference type="Pfam" id="PF01336">
    <property type="entry name" value="tRNA_anti-codon"/>
    <property type="match status" value="1"/>
</dbReference>
<dbReference type="CDD" id="cd04322">
    <property type="entry name" value="LysRS_N"/>
    <property type="match status" value="1"/>
</dbReference>
<dbReference type="SUPFAM" id="SSF55681">
    <property type="entry name" value="Class II aaRS and biotin synthetases"/>
    <property type="match status" value="1"/>
</dbReference>
<dbReference type="Gene3D" id="3.30.930.10">
    <property type="entry name" value="Bira Bifunctional Protein, Domain 2"/>
    <property type="match status" value="1"/>
</dbReference>
<reference evidence="8" key="3">
    <citation type="submission" date="2025-08" db="UniProtKB">
        <authorList>
            <consortium name="RefSeq"/>
        </authorList>
    </citation>
    <scope>IDENTIFICATION</scope>
    <source>
        <strain evidence="8">CBS 342.82</strain>
    </source>
</reference>
<sequence>MSKETIVRRLRPSLSHRFQCLHQPTQFAHSFSLGPMLCAQGAPRDVTHDYEKRITQLDSSIPRLEWYPRLPAVAKISQIQKNSLEKRYESLQPDETNEEQEIAAIGRITSIRTAGSKLVFLDIETSGSVQAVVQLSHLVKSDPDLDVPRFKSFAKLARVGDVYMVRGHAHRTARGELSVLASHLPKLLAPSLHQVPAVLEDASTRAAQPHVDMLVNPVAVQTLRVRHHVERTLTDFLDDRGFTKVTTPILCASAGGAVARPFETVATELAHETLQLRIAPELWLKRLIIGGFKRVYELGPAFRNEGVDATHNPEFQICEFYQAYATLGDLMTMTEELLRGMDAAIKKACSSEKLSAIPACKVDLTSPKFKRVEFLPALAEKIGHSLPDLDSSTATSDIVALFENNSLPIPASPTLPRLLDALAGHYLEPASNESPLFIIHHPACMSPLAKHFICETTGQTVSARAELFVQGREFANMYEEENSPFVQEEKFAQQRALRGESAGVAGGDLEAMTGDEGYVRALEWGLPPTGGWGCGVERLVMLFAGRDRIADVLPFGHLRNVVALGTADRLVGKNTKEEVCG</sequence>
<dbReference type="Gene3D" id="2.40.50.140">
    <property type="entry name" value="Nucleic acid-binding proteins"/>
    <property type="match status" value="1"/>
</dbReference>
<evidence type="ECO:0000256" key="2">
    <source>
        <dbReference type="ARBA" id="ARBA00022741"/>
    </source>
</evidence>
<gene>
    <name evidence="8" type="ORF">K489DRAFT_408155</name>
</gene>
<reference evidence="8" key="2">
    <citation type="submission" date="2020-04" db="EMBL/GenBank/DDBJ databases">
        <authorList>
            <consortium name="NCBI Genome Project"/>
        </authorList>
    </citation>
    <scope>NUCLEOTIDE SEQUENCE</scope>
    <source>
        <strain evidence="8">CBS 342.82</strain>
    </source>
</reference>
<dbReference type="Pfam" id="PF00152">
    <property type="entry name" value="tRNA-synt_2"/>
    <property type="match status" value="1"/>
</dbReference>
<evidence type="ECO:0000256" key="5">
    <source>
        <dbReference type="ARBA" id="ARBA00030563"/>
    </source>
</evidence>
<organism evidence="8">
    <name type="scientific">Dissoconium aciculare CBS 342.82</name>
    <dbReference type="NCBI Taxonomy" id="1314786"/>
    <lineage>
        <taxon>Eukaryota</taxon>
        <taxon>Fungi</taxon>
        <taxon>Dikarya</taxon>
        <taxon>Ascomycota</taxon>
        <taxon>Pezizomycotina</taxon>
        <taxon>Dothideomycetes</taxon>
        <taxon>Dothideomycetidae</taxon>
        <taxon>Mycosphaerellales</taxon>
        <taxon>Dissoconiaceae</taxon>
        <taxon>Dissoconium</taxon>
    </lineage>
</organism>
<dbReference type="InterPro" id="IPR004365">
    <property type="entry name" value="NA-bd_OB_tRNA"/>
</dbReference>
<dbReference type="PANTHER" id="PTHR42918:SF5">
    <property type="entry name" value="LYSINE--TRNA LIGASE, MITOCHONDRIAL"/>
    <property type="match status" value="1"/>
</dbReference>
<evidence type="ECO:0000259" key="6">
    <source>
        <dbReference type="PROSITE" id="PS50862"/>
    </source>
</evidence>
<dbReference type="GO" id="GO:0000049">
    <property type="term" value="F:tRNA binding"/>
    <property type="evidence" value="ECO:0007669"/>
    <property type="project" value="TreeGrafter"/>
</dbReference>
<accession>A0A6J3MBV6</accession>
<dbReference type="InterPro" id="IPR045864">
    <property type="entry name" value="aa-tRNA-synth_II/BPL/LPL"/>
</dbReference>
<dbReference type="PANTHER" id="PTHR42918">
    <property type="entry name" value="LYSYL-TRNA SYNTHETASE"/>
    <property type="match status" value="1"/>
</dbReference>
<dbReference type="OrthoDB" id="21243at2759"/>
<evidence type="ECO:0000313" key="7">
    <source>
        <dbReference type="Proteomes" id="UP000504637"/>
    </source>
</evidence>
<dbReference type="GO" id="GO:0004824">
    <property type="term" value="F:lysine-tRNA ligase activity"/>
    <property type="evidence" value="ECO:0007669"/>
    <property type="project" value="InterPro"/>
</dbReference>
<dbReference type="RefSeq" id="XP_033462542.1">
    <property type="nucleotide sequence ID" value="XM_033607446.1"/>
</dbReference>
<evidence type="ECO:0000313" key="8">
    <source>
        <dbReference type="RefSeq" id="XP_033462542.1"/>
    </source>
</evidence>
<dbReference type="PRINTS" id="PR00982">
    <property type="entry name" value="TRNASYNTHLYS"/>
</dbReference>
<evidence type="ECO:0000256" key="3">
    <source>
        <dbReference type="ARBA" id="ARBA00022840"/>
    </source>
</evidence>
<feature type="domain" description="Aminoacyl-transfer RNA synthetases class-II family profile" evidence="6">
    <location>
        <begin position="223"/>
        <end position="554"/>
    </location>
</feature>
<proteinExistence type="predicted"/>
<dbReference type="PROSITE" id="PS50862">
    <property type="entry name" value="AA_TRNA_LIGASE_II"/>
    <property type="match status" value="1"/>
</dbReference>
<keyword evidence="7" id="KW-1185">Reference proteome</keyword>
<keyword evidence="2" id="KW-0547">Nucleotide-binding</keyword>
<dbReference type="InterPro" id="IPR018149">
    <property type="entry name" value="Lys-tRNA-synth_II_C"/>
</dbReference>
<dbReference type="AlphaFoldDB" id="A0A6J3MBV6"/>
<dbReference type="GeneID" id="54365246"/>
<keyword evidence="3" id="KW-0067">ATP-binding</keyword>
<dbReference type="InterPro" id="IPR004364">
    <property type="entry name" value="Aa-tRNA-synt_II"/>
</dbReference>
<evidence type="ECO:0000256" key="4">
    <source>
        <dbReference type="ARBA" id="ARBA00023146"/>
    </source>
</evidence>
<keyword evidence="1" id="KW-0436">Ligase</keyword>
<dbReference type="Proteomes" id="UP000504637">
    <property type="component" value="Unplaced"/>
</dbReference>
<dbReference type="GO" id="GO:0005524">
    <property type="term" value="F:ATP binding"/>
    <property type="evidence" value="ECO:0007669"/>
    <property type="project" value="UniProtKB-KW"/>
</dbReference>
<keyword evidence="4" id="KW-0030">Aminoacyl-tRNA synthetase</keyword>
<name>A0A6J3MBV6_9PEZI</name>
<dbReference type="InterPro" id="IPR006195">
    <property type="entry name" value="aa-tRNA-synth_II"/>
</dbReference>
<evidence type="ECO:0000256" key="1">
    <source>
        <dbReference type="ARBA" id="ARBA00022598"/>
    </source>
</evidence>